<dbReference type="EMBL" id="JBHFQA010000006">
    <property type="protein sequence ID" value="KAL2097906.1"/>
    <property type="molecule type" value="Genomic_DNA"/>
</dbReference>
<dbReference type="SUPFAM" id="SSF52540">
    <property type="entry name" value="P-loop containing nucleoside triphosphate hydrolases"/>
    <property type="match status" value="1"/>
</dbReference>
<evidence type="ECO:0000313" key="4">
    <source>
        <dbReference type="Proteomes" id="UP001591681"/>
    </source>
</evidence>
<evidence type="ECO:0000313" key="3">
    <source>
        <dbReference type="EMBL" id="KAL2097906.1"/>
    </source>
</evidence>
<keyword evidence="4" id="KW-1185">Reference proteome</keyword>
<dbReference type="InterPro" id="IPR006073">
    <property type="entry name" value="GTP-bd"/>
</dbReference>
<dbReference type="SMART" id="SM00584">
    <property type="entry name" value="TLDc"/>
    <property type="match status" value="1"/>
</dbReference>
<dbReference type="PANTHER" id="PTHR14241:SF19">
    <property type="entry name" value="INTERFERON-INDUCED PROTEIN 44-LIKE ISOFORM X1-RELATED"/>
    <property type="match status" value="1"/>
</dbReference>
<evidence type="ECO:0000256" key="1">
    <source>
        <dbReference type="ARBA" id="ARBA00009243"/>
    </source>
</evidence>
<dbReference type="PROSITE" id="PS51886">
    <property type="entry name" value="TLDC"/>
    <property type="match status" value="1"/>
</dbReference>
<sequence>MSVVTSRLTRGQERRICSMFGHARLSLIYKASIHGYNYNSFHYKCNHQGPTLTVAYNNSGFIFGAYISNDYAQTGQNIVDEKAFLFSFDEKEHNPEPYCVTSGTGQYSFTDANTGPNFGSLVFLYDNTASVYSNPGNFFNFDPIKMHGNDLQLIECEVYRVEECSALLSKPWRTIQWNPEKRKFLMDNITRWKPVSNSVNQARVLLVGPVGAGKSSFFNSVCSVFKGHVKIQANTGTAGTSLTTQFRTYSIRGCSEKPLPIVLCDTMGMEHGLNAGLDIDDFTSILKGNVPDRYQFNPSMPMQETTPGFRKSVAEKDKIHCVAYVIDSSKVKLLPDRMIEKFAAFRRKANLLGIPQVVLMTKVDEACPLVAEDLKNVYSSKHLEGMMREVAAQLGLSMSAVIPVKNYSQEFELDPLTDILLLNAVIQMLRMAESYFDDLTQDDEKTD</sequence>
<protein>
    <recommendedName>
        <fullName evidence="2">TLDc domain-containing protein</fullName>
    </recommendedName>
</protein>
<dbReference type="CDD" id="cd00882">
    <property type="entry name" value="Ras_like_GTPase"/>
    <property type="match status" value="1"/>
</dbReference>
<proteinExistence type="inferred from homology"/>
<dbReference type="Proteomes" id="UP001591681">
    <property type="component" value="Unassembled WGS sequence"/>
</dbReference>
<comment type="caution">
    <text evidence="3">The sequence shown here is derived from an EMBL/GenBank/DDBJ whole genome shotgun (WGS) entry which is preliminary data.</text>
</comment>
<evidence type="ECO:0000259" key="2">
    <source>
        <dbReference type="PROSITE" id="PS51886"/>
    </source>
</evidence>
<dbReference type="Gene3D" id="3.40.50.300">
    <property type="entry name" value="P-loop containing nucleotide triphosphate hydrolases"/>
    <property type="match status" value="1"/>
</dbReference>
<accession>A0ABD1KFX1</accession>
<name>A0ABD1KFX1_9TELE</name>
<comment type="similarity">
    <text evidence="1">Belongs to the IFI44 family.</text>
</comment>
<organism evidence="3 4">
    <name type="scientific">Coilia grayii</name>
    <name type="common">Gray's grenadier anchovy</name>
    <dbReference type="NCBI Taxonomy" id="363190"/>
    <lineage>
        <taxon>Eukaryota</taxon>
        <taxon>Metazoa</taxon>
        <taxon>Chordata</taxon>
        <taxon>Craniata</taxon>
        <taxon>Vertebrata</taxon>
        <taxon>Euteleostomi</taxon>
        <taxon>Actinopterygii</taxon>
        <taxon>Neopterygii</taxon>
        <taxon>Teleostei</taxon>
        <taxon>Clupei</taxon>
        <taxon>Clupeiformes</taxon>
        <taxon>Clupeoidei</taxon>
        <taxon>Engraulidae</taxon>
        <taxon>Coilinae</taxon>
        <taxon>Coilia</taxon>
    </lineage>
</organism>
<reference evidence="3 4" key="1">
    <citation type="submission" date="2024-09" db="EMBL/GenBank/DDBJ databases">
        <title>A chromosome-level genome assembly of Gray's grenadier anchovy, Coilia grayii.</title>
        <authorList>
            <person name="Fu Z."/>
        </authorList>
    </citation>
    <scope>NUCLEOTIDE SEQUENCE [LARGE SCALE GENOMIC DNA]</scope>
    <source>
        <strain evidence="3">G4</strain>
        <tissue evidence="3">Muscle</tissue>
    </source>
</reference>
<dbReference type="Pfam" id="PF07534">
    <property type="entry name" value="TLD"/>
    <property type="match status" value="1"/>
</dbReference>
<dbReference type="InterPro" id="IPR027417">
    <property type="entry name" value="P-loop_NTPase"/>
</dbReference>
<dbReference type="AlphaFoldDB" id="A0ABD1KFX1"/>
<dbReference type="Pfam" id="PF01926">
    <property type="entry name" value="MMR_HSR1"/>
    <property type="match status" value="1"/>
</dbReference>
<dbReference type="PANTHER" id="PTHR14241">
    <property type="entry name" value="INTERFERON-INDUCED PROTEIN 44"/>
    <property type="match status" value="1"/>
</dbReference>
<gene>
    <name evidence="3" type="ORF">ACEWY4_007113</name>
</gene>
<feature type="domain" description="TLDc" evidence="2">
    <location>
        <begin position="2"/>
        <end position="162"/>
    </location>
</feature>
<dbReference type="InterPro" id="IPR006571">
    <property type="entry name" value="TLDc_dom"/>
</dbReference>